<dbReference type="EMBL" id="CP054836">
    <property type="protein sequence ID" value="QKV20665.1"/>
    <property type="molecule type" value="Genomic_DNA"/>
</dbReference>
<gene>
    <name evidence="1" type="ORF">HTY61_13720</name>
</gene>
<dbReference type="InterPro" id="IPR010323">
    <property type="entry name" value="DUF924"/>
</dbReference>
<reference evidence="1 2" key="1">
    <citation type="submission" date="2020-06" db="EMBL/GenBank/DDBJ databases">
        <title>Oricola thermophila sp. nov. isolated from a tidal sediments.</title>
        <authorList>
            <person name="Kwon K.K."/>
            <person name="Yang S.-H."/>
            <person name="Park M.-J."/>
        </authorList>
    </citation>
    <scope>NUCLEOTIDE SEQUENCE [LARGE SCALE GENOMIC DNA]</scope>
    <source>
        <strain evidence="1 2">MEBiC13590</strain>
    </source>
</reference>
<proteinExistence type="predicted"/>
<name>A0A6N1VLG1_9HYPH</name>
<organism evidence="1 2">
    <name type="scientific">Oricola thermophila</name>
    <dbReference type="NCBI Taxonomy" id="2742145"/>
    <lineage>
        <taxon>Bacteria</taxon>
        <taxon>Pseudomonadati</taxon>
        <taxon>Pseudomonadota</taxon>
        <taxon>Alphaproteobacteria</taxon>
        <taxon>Hyphomicrobiales</taxon>
        <taxon>Ahrensiaceae</taxon>
        <taxon>Oricola</taxon>
    </lineage>
</organism>
<evidence type="ECO:0000313" key="2">
    <source>
        <dbReference type="Proteomes" id="UP000509367"/>
    </source>
</evidence>
<dbReference type="Proteomes" id="UP000509367">
    <property type="component" value="Chromosome"/>
</dbReference>
<keyword evidence="2" id="KW-1185">Reference proteome</keyword>
<sequence length="181" mass="20181">MTDGWEKNVLEFWFTELTPDQWYRRDDRLDETIAGRFGALHEAVAATDNDKLLATPRTALAAIIVLDQFSRNMFRGSPKSFATDAKARAIANAVLDAGGDEGMSDDEKQFLYMPFMHSETLADQDRSVALFATLGRAESLKYAKAHRGPIKAFGQFPHRNAVLGRPTSPAEMAWIEEHGGF</sequence>
<dbReference type="KEGG" id="orm:HTY61_13720"/>
<dbReference type="AlphaFoldDB" id="A0A6N1VLG1"/>
<evidence type="ECO:0000313" key="1">
    <source>
        <dbReference type="EMBL" id="QKV20665.1"/>
    </source>
</evidence>
<dbReference type="SUPFAM" id="SSF48452">
    <property type="entry name" value="TPR-like"/>
    <property type="match status" value="1"/>
</dbReference>
<dbReference type="Gene3D" id="1.25.40.10">
    <property type="entry name" value="Tetratricopeptide repeat domain"/>
    <property type="match status" value="1"/>
</dbReference>
<dbReference type="InterPro" id="IPR011990">
    <property type="entry name" value="TPR-like_helical_dom_sf"/>
</dbReference>
<dbReference type="Pfam" id="PF06041">
    <property type="entry name" value="DUF924"/>
    <property type="match status" value="1"/>
</dbReference>
<accession>A0A6N1VLG1</accession>
<dbReference type="Gene3D" id="1.20.58.320">
    <property type="entry name" value="TPR-like"/>
    <property type="match status" value="1"/>
</dbReference>
<protein>
    <submittedName>
        <fullName evidence="1">DUF924 domain-containing protein</fullName>
    </submittedName>
</protein>